<evidence type="ECO:0000259" key="1">
    <source>
        <dbReference type="PROSITE" id="PS50883"/>
    </source>
</evidence>
<dbReference type="SUPFAM" id="SSF109604">
    <property type="entry name" value="HD-domain/PDEase-like"/>
    <property type="match status" value="1"/>
</dbReference>
<protein>
    <submittedName>
        <fullName evidence="3">EAL domain-containing protein</fullName>
    </submittedName>
</protein>
<dbReference type="EMBL" id="CP019628">
    <property type="protein sequence ID" value="AQQ00592.1"/>
    <property type="molecule type" value="Genomic_DNA"/>
</dbReference>
<dbReference type="InterPro" id="IPR001633">
    <property type="entry name" value="EAL_dom"/>
</dbReference>
<evidence type="ECO:0000313" key="3">
    <source>
        <dbReference type="EMBL" id="AQQ00592.1"/>
    </source>
</evidence>
<gene>
    <name evidence="3" type="ORF">B0W48_12715</name>
</gene>
<feature type="domain" description="EAL" evidence="1">
    <location>
        <begin position="1"/>
        <end position="205"/>
    </location>
</feature>
<dbReference type="PROSITE" id="PS50883">
    <property type="entry name" value="EAL"/>
    <property type="match status" value="1"/>
</dbReference>
<evidence type="ECO:0000313" key="4">
    <source>
        <dbReference type="Proteomes" id="UP000188243"/>
    </source>
</evidence>
<dbReference type="STRING" id="247523.B0W48_12715"/>
<dbReference type="AlphaFoldDB" id="A0A1Q2GZN4"/>
<dbReference type="Proteomes" id="UP000188243">
    <property type="component" value="Chromosome"/>
</dbReference>
<accession>A0A1Q2GZN4</accession>
<sequence>MYFYAARQPILNRNKELIGYELLFRDGVDNVFPNIDGDEATTRLIEGSQFNFGLEDLTDNKPAYINFTLETLLKGYPTILGKDAIVVEILETIQPGKRLLAIVKDLKGKGYTLALDDYTHQPVWRHFYPFIDIIKIDFLTLDTDNIQDIITDLKQYPHIKLLAEKVETHEMYNLALELGFDYFQGFFFSKPEMVQSKALPPSEMALAELLYETSSVEINLQKITDVFERDVNLSYKLLRYSNSAAFAKRAEVSTIKQALIILGANEIKKLLCLLFAAQVSADKPVELLRLSLTRARFAELLAISHGQFKDTGMAFLTGMMSLMDAILDQSMESVMSKLPLSDEIKAALLKNEGLLAKYLNLVKYYEQANWPAANEMTKELNLGGKVPDAYHEALGWVSEQMQLIVNEK</sequence>
<dbReference type="SMART" id="SM00052">
    <property type="entry name" value="EAL"/>
    <property type="match status" value="1"/>
</dbReference>
<dbReference type="Pfam" id="PF00563">
    <property type="entry name" value="EAL"/>
    <property type="match status" value="1"/>
</dbReference>
<dbReference type="Gene3D" id="1.10.3210.10">
    <property type="entry name" value="Hypothetical protein af1432"/>
    <property type="match status" value="1"/>
</dbReference>
<dbReference type="Pfam" id="PF08668">
    <property type="entry name" value="HDOD"/>
    <property type="match status" value="1"/>
</dbReference>
<dbReference type="Gene3D" id="3.20.20.450">
    <property type="entry name" value="EAL domain"/>
    <property type="match status" value="1"/>
</dbReference>
<evidence type="ECO:0000259" key="2">
    <source>
        <dbReference type="PROSITE" id="PS51833"/>
    </source>
</evidence>
<organism evidence="3 4">
    <name type="scientific">Pseudoalteromonas aliena</name>
    <dbReference type="NCBI Taxonomy" id="247523"/>
    <lineage>
        <taxon>Bacteria</taxon>
        <taxon>Pseudomonadati</taxon>
        <taxon>Pseudomonadota</taxon>
        <taxon>Gammaproteobacteria</taxon>
        <taxon>Alteromonadales</taxon>
        <taxon>Pseudoalteromonadaceae</taxon>
        <taxon>Pseudoalteromonas</taxon>
    </lineage>
</organism>
<name>A0A1Q2GZN4_9GAMM</name>
<dbReference type="PANTHER" id="PTHR33525:SF4">
    <property type="entry name" value="CYCLIC DI-GMP PHOSPHODIESTERASE CDGJ"/>
    <property type="match status" value="1"/>
</dbReference>
<dbReference type="KEGG" id="paln:B0W48_12715"/>
<dbReference type="PANTHER" id="PTHR33525">
    <property type="match status" value="1"/>
</dbReference>
<dbReference type="InterPro" id="IPR052340">
    <property type="entry name" value="RNase_Y/CdgJ"/>
</dbReference>
<dbReference type="InterPro" id="IPR014408">
    <property type="entry name" value="dGMP_Pdiesterase_EAL/HD-GYP"/>
</dbReference>
<dbReference type="SUPFAM" id="SSF141868">
    <property type="entry name" value="EAL domain-like"/>
    <property type="match status" value="1"/>
</dbReference>
<dbReference type="InterPro" id="IPR013976">
    <property type="entry name" value="HDOD"/>
</dbReference>
<feature type="domain" description="HDOD" evidence="2">
    <location>
        <begin position="199"/>
        <end position="386"/>
    </location>
</feature>
<reference evidence="3 4" key="1">
    <citation type="submission" date="2017-02" db="EMBL/GenBank/DDBJ databases">
        <title>Complete genome sequence of the cold-active Pseudoalteromonas aliena strain EH1 isolated from Arctic seawater.</title>
        <authorList>
            <person name="Kim E."/>
            <person name="Heo E."/>
            <person name="Kim H."/>
            <person name="Kim D."/>
        </authorList>
    </citation>
    <scope>NUCLEOTIDE SEQUENCE [LARGE SCALE GENOMIC DNA]</scope>
    <source>
        <strain evidence="3 4">EH1</strain>
    </source>
</reference>
<dbReference type="PIRSF" id="PIRSF003180">
    <property type="entry name" value="DiGMPpdiest_YuxH"/>
    <property type="match status" value="1"/>
</dbReference>
<dbReference type="PROSITE" id="PS51833">
    <property type="entry name" value="HDOD"/>
    <property type="match status" value="1"/>
</dbReference>
<dbReference type="RefSeq" id="WP_077537277.1">
    <property type="nucleotide sequence ID" value="NZ_CP019628.1"/>
</dbReference>
<proteinExistence type="predicted"/>
<dbReference type="InterPro" id="IPR035919">
    <property type="entry name" value="EAL_sf"/>
</dbReference>